<dbReference type="GO" id="GO:0006515">
    <property type="term" value="P:protein quality control for misfolded or incompletely synthesized proteins"/>
    <property type="evidence" value="ECO:0007669"/>
    <property type="project" value="TreeGrafter"/>
</dbReference>
<dbReference type="EMBL" id="UFAJ01000522">
    <property type="protein sequence ID" value="SSD60979.1"/>
    <property type="molecule type" value="Genomic_DNA"/>
</dbReference>
<dbReference type="CDD" id="cd24145">
    <property type="entry name" value="Mgr3-like"/>
    <property type="match status" value="1"/>
</dbReference>
<dbReference type="Proteomes" id="UP000262825">
    <property type="component" value="Unassembled WGS sequence"/>
</dbReference>
<keyword evidence="2" id="KW-1133">Transmembrane helix</keyword>
<evidence type="ECO:0000256" key="1">
    <source>
        <dbReference type="SAM" id="Coils"/>
    </source>
</evidence>
<gene>
    <name evidence="3" type="ORF">SCODWIG_02740</name>
</gene>
<keyword evidence="4" id="KW-1185">Reference proteome</keyword>
<dbReference type="GO" id="GO:0051787">
    <property type="term" value="F:misfolded protein binding"/>
    <property type="evidence" value="ECO:0007669"/>
    <property type="project" value="TreeGrafter"/>
</dbReference>
<name>A0A376B8T5_9ASCO</name>
<feature type="coiled-coil region" evidence="1">
    <location>
        <begin position="503"/>
        <end position="530"/>
    </location>
</feature>
<keyword evidence="1" id="KW-0175">Coiled coil</keyword>
<keyword evidence="2" id="KW-0812">Transmembrane</keyword>
<keyword evidence="2" id="KW-0472">Membrane</keyword>
<dbReference type="InterPro" id="IPR040201">
    <property type="entry name" value="Mrg3-like"/>
</dbReference>
<organism evidence="3 4">
    <name type="scientific">Saccharomycodes ludwigii</name>
    <dbReference type="NCBI Taxonomy" id="36035"/>
    <lineage>
        <taxon>Eukaryota</taxon>
        <taxon>Fungi</taxon>
        <taxon>Dikarya</taxon>
        <taxon>Ascomycota</taxon>
        <taxon>Saccharomycotina</taxon>
        <taxon>Saccharomycetes</taxon>
        <taxon>Saccharomycodales</taxon>
        <taxon>Saccharomycodaceae</taxon>
        <taxon>Saccharomycodes</taxon>
    </lineage>
</organism>
<dbReference type="GO" id="GO:0031942">
    <property type="term" value="C:i-AAA complex"/>
    <property type="evidence" value="ECO:0007669"/>
    <property type="project" value="TreeGrafter"/>
</dbReference>
<dbReference type="GO" id="GO:0008233">
    <property type="term" value="F:peptidase activity"/>
    <property type="evidence" value="ECO:0007669"/>
    <property type="project" value="UniProtKB-KW"/>
</dbReference>
<keyword evidence="3" id="KW-0645">Protease</keyword>
<evidence type="ECO:0000313" key="4">
    <source>
        <dbReference type="Proteomes" id="UP000262825"/>
    </source>
</evidence>
<dbReference type="PANTHER" id="PTHR28142:SF1">
    <property type="entry name" value="MITOCHONDRIAL INNER MEMBRANE I-AAA PROTEASE SUPERCOMPLEX SUBUNIT MGR3-RELATED"/>
    <property type="match status" value="1"/>
</dbReference>
<proteinExistence type="predicted"/>
<dbReference type="PANTHER" id="PTHR28142">
    <property type="entry name" value="MITOCHONDRIAL INNER MEMBRANE I-AAA PROTEASE SUPERCOMPLEX SUBUNIT MGR3-RELATED"/>
    <property type="match status" value="1"/>
</dbReference>
<feature type="transmembrane region" description="Helical" evidence="2">
    <location>
        <begin position="88"/>
        <end position="109"/>
    </location>
</feature>
<keyword evidence="3" id="KW-0378">Hydrolase</keyword>
<protein>
    <submittedName>
        <fullName evidence="3">Related to Mitochondrial inner membrane i-AAA protease supercomplex subunit MGR3</fullName>
    </submittedName>
</protein>
<accession>A0A376B8T5</accession>
<evidence type="ECO:0000256" key="2">
    <source>
        <dbReference type="SAM" id="Phobius"/>
    </source>
</evidence>
<reference evidence="4" key="1">
    <citation type="submission" date="2018-06" db="EMBL/GenBank/DDBJ databases">
        <authorList>
            <person name="Guldener U."/>
        </authorList>
    </citation>
    <scope>NUCLEOTIDE SEQUENCE [LARGE SCALE GENOMIC DNA]</scope>
    <source>
        <strain evidence="4">UTAD17</strain>
    </source>
</reference>
<dbReference type="VEuPathDB" id="FungiDB:SCODWIG_02740"/>
<evidence type="ECO:0000313" key="3">
    <source>
        <dbReference type="EMBL" id="SSD60979.1"/>
    </source>
</evidence>
<sequence>MFNKVLLRSSKLNYNPSIFQKISAVQRNVINITPLTNNNNNNININNQVFRNTQLSTKRTLVSKSLSQPPKDAMTTAREIAAKKNKKIVFLRTAFFITAGLIGLLYWAWPKHNFPYPVAKFLRKGLWEERDDNRDNNGMPNYQAALKYYLLALDKADEVGMSKISDDYTGIELKVAEMYEKLNMVDNASRIYLELSYRYYDCLRNGTYDIDEMEKPHYIQKDLRCVIKWLQFNMSSQPHPEVFQFAKGLLLSHLLLAEEELMAKSPEFPLNNLTKDDLQKQIEHKYSGTINFENMINEDNIFLDTDGYIALDLEQKSSYAWFPFKDEFFTARDLYSAMCLSTKDIASAVNYKLTTLKWMVLAGMAPGQIMLSQANLGSLLYLRGEEFEGKLNYLQKHPESLNSTNTEVVADDLNLTTTMRLYNKSKDECYKAAIECYEAIIKFTRNHSKLRFESNINGLNPSVSQAIVLSTYGLGVVNLHLDHLPQAEKLLNDSLSMSKQIGFAELTTEAENELKKLQAIKAEKKQLESKQKMDQ</sequence>
<dbReference type="AlphaFoldDB" id="A0A376B8T5"/>